<gene>
    <name evidence="1" type="ORF">GCK72_017056</name>
</gene>
<comment type="caution">
    <text evidence="1">The sequence shown here is derived from an EMBL/GenBank/DDBJ whole genome shotgun (WGS) entry which is preliminary data.</text>
</comment>
<dbReference type="RefSeq" id="XP_053580769.1">
    <property type="nucleotide sequence ID" value="XM_053731856.1"/>
</dbReference>
<accession>A0A6A5G6N0</accession>
<proteinExistence type="predicted"/>
<dbReference type="AlphaFoldDB" id="A0A6A5G6N0"/>
<evidence type="ECO:0000313" key="2">
    <source>
        <dbReference type="Proteomes" id="UP000483820"/>
    </source>
</evidence>
<dbReference type="KEGG" id="crq:GCK72_017056"/>
<organism evidence="1 2">
    <name type="scientific">Caenorhabditis remanei</name>
    <name type="common">Caenorhabditis vulgaris</name>
    <dbReference type="NCBI Taxonomy" id="31234"/>
    <lineage>
        <taxon>Eukaryota</taxon>
        <taxon>Metazoa</taxon>
        <taxon>Ecdysozoa</taxon>
        <taxon>Nematoda</taxon>
        <taxon>Chromadorea</taxon>
        <taxon>Rhabditida</taxon>
        <taxon>Rhabditina</taxon>
        <taxon>Rhabditomorpha</taxon>
        <taxon>Rhabditoidea</taxon>
        <taxon>Rhabditidae</taxon>
        <taxon>Peloderinae</taxon>
        <taxon>Caenorhabditis</taxon>
    </lineage>
</organism>
<dbReference type="Proteomes" id="UP000483820">
    <property type="component" value="Chromosome V"/>
</dbReference>
<dbReference type="GeneID" id="78776468"/>
<protein>
    <submittedName>
        <fullName evidence="1">Uncharacterized protein</fullName>
    </submittedName>
</protein>
<reference evidence="1 2" key="1">
    <citation type="submission" date="2019-12" db="EMBL/GenBank/DDBJ databases">
        <title>Chromosome-level assembly of the Caenorhabditis remanei genome.</title>
        <authorList>
            <person name="Teterina A.A."/>
            <person name="Willis J.H."/>
            <person name="Phillips P.C."/>
        </authorList>
    </citation>
    <scope>NUCLEOTIDE SEQUENCE [LARGE SCALE GENOMIC DNA]</scope>
    <source>
        <strain evidence="1 2">PX506</strain>
        <tissue evidence="1">Whole organism</tissue>
    </source>
</reference>
<dbReference type="EMBL" id="WUAV01000005">
    <property type="protein sequence ID" value="KAF1750506.1"/>
    <property type="molecule type" value="Genomic_DNA"/>
</dbReference>
<name>A0A6A5G6N0_CAERE</name>
<dbReference type="CTD" id="78776468"/>
<sequence>MMIVIILSMATSHRPQEVLSDETQPIHAAFHQTSIADNRTRVGFLNVNGPISGGGLSIVSAVGYLERIILIIDS</sequence>
<evidence type="ECO:0000313" key="1">
    <source>
        <dbReference type="EMBL" id="KAF1750506.1"/>
    </source>
</evidence>